<name>A0A1M7G2N0_9FLAO</name>
<reference evidence="3" key="1">
    <citation type="submission" date="2016-11" db="EMBL/GenBank/DDBJ databases">
        <authorList>
            <person name="Varghese N."/>
            <person name="Submissions S."/>
        </authorList>
    </citation>
    <scope>NUCLEOTIDE SEQUENCE [LARGE SCALE GENOMIC DNA]</scope>
    <source>
        <strain evidence="3">DSM 1811</strain>
    </source>
</reference>
<sequence>MTKYLKFIIISFFFLISCKKNTKDYDTKIIGDWQLIENQKMQYDEQGHPLPPPPLWYLGNLKPGYSFKENDIYDNKLGFYKRIKKTKTHGSYNFFLGNKSKYKIKNDSLKLFDLSSNTWDSYKISSITSDTLTILGSDAKPTQFLKKKYVIDNTANFDNVIISSSGCYGNCPVSSVLINKNGSIIYNGLFYTYPKGLYQSSFNPKLFTKIETDFQKTNWKKLNDRYIASHTDDETITITFIKNNKIIKTITDYGNESPTEFCWTYTPLRFFYQKLKLRKINHNRNYLNFRDITFEAKDQECALTDSESFYLMTFLLNAKENVFNFEKKYTIKYWSNDVYKYIFSDGQYFQFRLENGKQITLDLGYNFLEKNDLMQRFVKKGN</sequence>
<evidence type="ECO:0000313" key="3">
    <source>
        <dbReference type="Proteomes" id="UP000184121"/>
    </source>
</evidence>
<dbReference type="Pfam" id="PF20033">
    <property type="entry name" value="DUF6438"/>
    <property type="match status" value="1"/>
</dbReference>
<evidence type="ECO:0000259" key="1">
    <source>
        <dbReference type="Pfam" id="PF20033"/>
    </source>
</evidence>
<keyword evidence="3" id="KW-1185">Reference proteome</keyword>
<dbReference type="Proteomes" id="UP000184121">
    <property type="component" value="Unassembled WGS sequence"/>
</dbReference>
<protein>
    <submittedName>
        <fullName evidence="2">Intein N-terminal splicing region</fullName>
    </submittedName>
</protein>
<feature type="domain" description="DUF6438" evidence="1">
    <location>
        <begin position="159"/>
        <end position="269"/>
    </location>
</feature>
<dbReference type="EMBL" id="FRBY01000003">
    <property type="protein sequence ID" value="SHM10139.1"/>
    <property type="molecule type" value="Genomic_DNA"/>
</dbReference>
<dbReference type="PROSITE" id="PS51257">
    <property type="entry name" value="PROKAR_LIPOPROTEIN"/>
    <property type="match status" value="1"/>
</dbReference>
<dbReference type="OrthoDB" id="7172369at2"/>
<dbReference type="InterPro" id="IPR045497">
    <property type="entry name" value="DUF6438"/>
</dbReference>
<proteinExistence type="predicted"/>
<accession>A0A1M7G2N0</accession>
<dbReference type="RefSeq" id="WP_072972597.1">
    <property type="nucleotide sequence ID" value="NZ_FRBY01000003.1"/>
</dbReference>
<organism evidence="2 3">
    <name type="scientific">Flavobacterium saccharophilum</name>
    <dbReference type="NCBI Taxonomy" id="29534"/>
    <lineage>
        <taxon>Bacteria</taxon>
        <taxon>Pseudomonadati</taxon>
        <taxon>Bacteroidota</taxon>
        <taxon>Flavobacteriia</taxon>
        <taxon>Flavobacteriales</taxon>
        <taxon>Flavobacteriaceae</taxon>
        <taxon>Flavobacterium</taxon>
    </lineage>
</organism>
<evidence type="ECO:0000313" key="2">
    <source>
        <dbReference type="EMBL" id="SHM10139.1"/>
    </source>
</evidence>
<dbReference type="AlphaFoldDB" id="A0A1M7G2N0"/>
<dbReference type="STRING" id="29534.SAMN05444366_2351"/>
<gene>
    <name evidence="2" type="ORF">SAMN05444366_2351</name>
</gene>